<evidence type="ECO:0000313" key="3">
    <source>
        <dbReference type="Proteomes" id="UP000584642"/>
    </source>
</evidence>
<feature type="transmembrane region" description="Helical" evidence="1">
    <location>
        <begin position="12"/>
        <end position="34"/>
    </location>
</feature>
<keyword evidence="1" id="KW-0812">Transmembrane</keyword>
<feature type="transmembrane region" description="Helical" evidence="1">
    <location>
        <begin position="160"/>
        <end position="192"/>
    </location>
</feature>
<accession>A0ABX2T7V9</accession>
<sequence>MAILVVVPSIPFAYKFGGGVPGLVLYGLLAFGGYALLWRIETDAGWAALARRREWLLLGAAVLFILLSFAILYPLAQSGQFGAGSDRDDALAVGVKRLLAGEFPYYGVTYFGTPLSPMPGALVLAIPFHLLGSVALQNPVWFTVGLLLGMDSGLDLRTRVLFAAAPLIGSVATMQDLVTGGDFVAATVYVAAGLWLVHRAAAGVEPPRPWPLALAAAFLGVAVLSRPVFGTAGIVAGAFILQRHGLRSALVYAAGGLTTLTALTVPFLLYDAAAFFPQHLARLLPPELGLLNHLLIAAGFVVAGWPLLRPVRTVQGLYAVMAASLSLMLVIPVLVRTFTFDHYMIGYVNAPGFFTILALLPSLRRMADAAAGAAAMTR</sequence>
<feature type="transmembrane region" description="Helical" evidence="1">
    <location>
        <begin position="290"/>
        <end position="308"/>
    </location>
</feature>
<reference evidence="2 3" key="1">
    <citation type="submission" date="2020-05" db="EMBL/GenBank/DDBJ databases">
        <title>Azospirillum oleiclasticum sp. nov, a nitrogen-fixing and heavy crude oil-emulsifying bacterium isolated from the crude oil of Yumen Oilfield.</title>
        <authorList>
            <person name="Wu D."/>
            <person name="Cai M."/>
            <person name="Zhang X."/>
        </authorList>
    </citation>
    <scope>NUCLEOTIDE SEQUENCE [LARGE SCALE GENOMIC DNA]</scope>
    <source>
        <strain evidence="2 3">ROY-1-1-2</strain>
    </source>
</reference>
<evidence type="ECO:0000256" key="1">
    <source>
        <dbReference type="SAM" id="Phobius"/>
    </source>
</evidence>
<feature type="transmembrane region" description="Helical" evidence="1">
    <location>
        <begin position="317"/>
        <end position="338"/>
    </location>
</feature>
<evidence type="ECO:0008006" key="4">
    <source>
        <dbReference type="Google" id="ProtNLM"/>
    </source>
</evidence>
<keyword evidence="1" id="KW-1133">Transmembrane helix</keyword>
<feature type="transmembrane region" description="Helical" evidence="1">
    <location>
        <begin position="121"/>
        <end position="148"/>
    </location>
</feature>
<feature type="transmembrane region" description="Helical" evidence="1">
    <location>
        <begin position="55"/>
        <end position="76"/>
    </location>
</feature>
<dbReference type="RefSeq" id="WP_180282165.1">
    <property type="nucleotide sequence ID" value="NZ_JABFDB010000006.1"/>
</dbReference>
<dbReference type="EMBL" id="JABFDB010000006">
    <property type="protein sequence ID" value="NYZ20414.1"/>
    <property type="molecule type" value="Genomic_DNA"/>
</dbReference>
<feature type="transmembrane region" description="Helical" evidence="1">
    <location>
        <begin position="212"/>
        <end position="241"/>
    </location>
</feature>
<keyword evidence="3" id="KW-1185">Reference proteome</keyword>
<gene>
    <name evidence="2" type="ORF">HND93_11875</name>
</gene>
<organism evidence="2 3">
    <name type="scientific">Azospirillum oleiclasticum</name>
    <dbReference type="NCBI Taxonomy" id="2735135"/>
    <lineage>
        <taxon>Bacteria</taxon>
        <taxon>Pseudomonadati</taxon>
        <taxon>Pseudomonadota</taxon>
        <taxon>Alphaproteobacteria</taxon>
        <taxon>Rhodospirillales</taxon>
        <taxon>Azospirillaceae</taxon>
        <taxon>Azospirillum</taxon>
    </lineage>
</organism>
<evidence type="ECO:0000313" key="2">
    <source>
        <dbReference type="EMBL" id="NYZ20414.1"/>
    </source>
</evidence>
<feature type="transmembrane region" description="Helical" evidence="1">
    <location>
        <begin position="250"/>
        <end position="270"/>
    </location>
</feature>
<feature type="transmembrane region" description="Helical" evidence="1">
    <location>
        <begin position="344"/>
        <end position="363"/>
    </location>
</feature>
<proteinExistence type="predicted"/>
<name>A0ABX2T7V9_9PROT</name>
<protein>
    <recommendedName>
        <fullName evidence="4">Glycosyltransferase RgtA/B/C/D-like domain-containing protein</fullName>
    </recommendedName>
</protein>
<dbReference type="Proteomes" id="UP000584642">
    <property type="component" value="Unassembled WGS sequence"/>
</dbReference>
<keyword evidence="1" id="KW-0472">Membrane</keyword>
<comment type="caution">
    <text evidence="2">The sequence shown here is derived from an EMBL/GenBank/DDBJ whole genome shotgun (WGS) entry which is preliminary data.</text>
</comment>